<sequence>MGDRKNAPTAGIEPVTSRSLGGHHIHYTTATQYSYTAVVADRYDLSVSRLSIEGKDNTLLWVSGADAVGIDIGVITYINTTFSGSLVRKKPV</sequence>
<dbReference type="EMBL" id="JAIWYP010000015">
    <property type="protein sequence ID" value="KAH3699132.1"/>
    <property type="molecule type" value="Genomic_DNA"/>
</dbReference>
<proteinExistence type="predicted"/>
<evidence type="ECO:0000313" key="2">
    <source>
        <dbReference type="Proteomes" id="UP000828390"/>
    </source>
</evidence>
<dbReference type="AlphaFoldDB" id="A0A9D3YEN6"/>
<accession>A0A9D3YEN6</accession>
<comment type="caution">
    <text evidence="1">The sequence shown here is derived from an EMBL/GenBank/DDBJ whole genome shotgun (WGS) entry which is preliminary data.</text>
</comment>
<dbReference type="Proteomes" id="UP000828390">
    <property type="component" value="Unassembled WGS sequence"/>
</dbReference>
<protein>
    <submittedName>
        <fullName evidence="1">Uncharacterized protein</fullName>
    </submittedName>
</protein>
<reference evidence="1" key="2">
    <citation type="submission" date="2020-11" db="EMBL/GenBank/DDBJ databases">
        <authorList>
            <person name="McCartney M.A."/>
            <person name="Auch B."/>
            <person name="Kono T."/>
            <person name="Mallez S."/>
            <person name="Becker A."/>
            <person name="Gohl D.M."/>
            <person name="Silverstein K.A.T."/>
            <person name="Koren S."/>
            <person name="Bechman K.B."/>
            <person name="Herman A."/>
            <person name="Abrahante J.E."/>
            <person name="Garbe J."/>
        </authorList>
    </citation>
    <scope>NUCLEOTIDE SEQUENCE</scope>
    <source>
        <strain evidence="1">Duluth1</strain>
        <tissue evidence="1">Whole animal</tissue>
    </source>
</reference>
<keyword evidence="2" id="KW-1185">Reference proteome</keyword>
<reference evidence="1" key="1">
    <citation type="journal article" date="2019" name="bioRxiv">
        <title>The Genome of the Zebra Mussel, Dreissena polymorpha: A Resource for Invasive Species Research.</title>
        <authorList>
            <person name="McCartney M.A."/>
            <person name="Auch B."/>
            <person name="Kono T."/>
            <person name="Mallez S."/>
            <person name="Zhang Y."/>
            <person name="Obille A."/>
            <person name="Becker A."/>
            <person name="Abrahante J.E."/>
            <person name="Garbe J."/>
            <person name="Badalamenti J.P."/>
            <person name="Herman A."/>
            <person name="Mangelson H."/>
            <person name="Liachko I."/>
            <person name="Sullivan S."/>
            <person name="Sone E.D."/>
            <person name="Koren S."/>
            <person name="Silverstein K.A.T."/>
            <person name="Beckman K.B."/>
            <person name="Gohl D.M."/>
        </authorList>
    </citation>
    <scope>NUCLEOTIDE SEQUENCE</scope>
    <source>
        <strain evidence="1">Duluth1</strain>
        <tissue evidence="1">Whole animal</tissue>
    </source>
</reference>
<evidence type="ECO:0000313" key="1">
    <source>
        <dbReference type="EMBL" id="KAH3699132.1"/>
    </source>
</evidence>
<organism evidence="1 2">
    <name type="scientific">Dreissena polymorpha</name>
    <name type="common">Zebra mussel</name>
    <name type="synonym">Mytilus polymorpha</name>
    <dbReference type="NCBI Taxonomy" id="45954"/>
    <lineage>
        <taxon>Eukaryota</taxon>
        <taxon>Metazoa</taxon>
        <taxon>Spiralia</taxon>
        <taxon>Lophotrochozoa</taxon>
        <taxon>Mollusca</taxon>
        <taxon>Bivalvia</taxon>
        <taxon>Autobranchia</taxon>
        <taxon>Heteroconchia</taxon>
        <taxon>Euheterodonta</taxon>
        <taxon>Imparidentia</taxon>
        <taxon>Neoheterodontei</taxon>
        <taxon>Myida</taxon>
        <taxon>Dreissenoidea</taxon>
        <taxon>Dreissenidae</taxon>
        <taxon>Dreissena</taxon>
    </lineage>
</organism>
<name>A0A9D3YEN6_DREPO</name>
<gene>
    <name evidence="1" type="ORF">DPMN_074086</name>
</gene>